<keyword evidence="8 9" id="KW-0131">Cell cycle</keyword>
<evidence type="ECO:0000256" key="8">
    <source>
        <dbReference type="ARBA" id="ARBA00023306"/>
    </source>
</evidence>
<comment type="function">
    <text evidence="9">Essential cell division protein. May link together the upstream cell division proteins, which are predominantly cytoplasmic, with the downstream cell division proteins, which are predominantly periplasmic. May control correct divisome assembly.</text>
</comment>
<dbReference type="Gene3D" id="3.10.20.310">
    <property type="entry name" value="membrane protein fhac"/>
    <property type="match status" value="1"/>
</dbReference>
<dbReference type="GO" id="GO:0005886">
    <property type="term" value="C:plasma membrane"/>
    <property type="evidence" value="ECO:0007669"/>
    <property type="project" value="UniProtKB-SubCell"/>
</dbReference>
<dbReference type="InterPro" id="IPR005548">
    <property type="entry name" value="Cell_div_FtsQ/DivIB_C"/>
</dbReference>
<keyword evidence="5 9" id="KW-0812">Transmembrane</keyword>
<dbReference type="EMBL" id="CP038437">
    <property type="protein sequence ID" value="QEM81349.1"/>
    <property type="molecule type" value="Genomic_DNA"/>
</dbReference>
<keyword evidence="12" id="KW-1185">Reference proteome</keyword>
<dbReference type="Pfam" id="PF08478">
    <property type="entry name" value="POTRA_1"/>
    <property type="match status" value="1"/>
</dbReference>
<dbReference type="PROSITE" id="PS51779">
    <property type="entry name" value="POTRA"/>
    <property type="match status" value="1"/>
</dbReference>
<evidence type="ECO:0000256" key="9">
    <source>
        <dbReference type="HAMAP-Rule" id="MF_00911"/>
    </source>
</evidence>
<evidence type="ECO:0000259" key="10">
    <source>
        <dbReference type="PROSITE" id="PS51779"/>
    </source>
</evidence>
<dbReference type="Gene3D" id="3.40.50.11690">
    <property type="entry name" value="Cell division protein FtsQ/DivIB"/>
    <property type="match status" value="1"/>
</dbReference>
<comment type="subcellular location">
    <subcellularLocation>
        <location evidence="9">Cell inner membrane</location>
        <topology evidence="9">Single-pass type II membrane protein</topology>
    </subcellularLocation>
    <subcellularLocation>
        <location evidence="1">Membrane</location>
    </subcellularLocation>
    <text evidence="9">Localizes to the division septum.</text>
</comment>
<dbReference type="InterPro" id="IPR026579">
    <property type="entry name" value="FtsQ"/>
</dbReference>
<dbReference type="PANTHER" id="PTHR35851">
    <property type="entry name" value="CELL DIVISION PROTEIN FTSQ"/>
    <property type="match status" value="1"/>
</dbReference>
<evidence type="ECO:0000256" key="1">
    <source>
        <dbReference type="ARBA" id="ARBA00004370"/>
    </source>
</evidence>
<feature type="domain" description="POTRA" evidence="10">
    <location>
        <begin position="30"/>
        <end position="100"/>
    </location>
</feature>
<protein>
    <recommendedName>
        <fullName evidence="9">Cell division protein FtsQ</fullName>
    </recommendedName>
</protein>
<evidence type="ECO:0000256" key="7">
    <source>
        <dbReference type="ARBA" id="ARBA00023136"/>
    </source>
</evidence>
<evidence type="ECO:0000256" key="2">
    <source>
        <dbReference type="ARBA" id="ARBA00022475"/>
    </source>
</evidence>
<dbReference type="Proteomes" id="UP000324285">
    <property type="component" value="Chromosome"/>
</dbReference>
<dbReference type="HAMAP" id="MF_00911">
    <property type="entry name" value="FtsQ_subfam"/>
    <property type="match status" value="1"/>
</dbReference>
<evidence type="ECO:0000256" key="4">
    <source>
        <dbReference type="ARBA" id="ARBA00022618"/>
    </source>
</evidence>
<keyword evidence="2 9" id="KW-1003">Cell membrane</keyword>
<evidence type="ECO:0000256" key="6">
    <source>
        <dbReference type="ARBA" id="ARBA00022989"/>
    </source>
</evidence>
<keyword evidence="7 9" id="KW-0472">Membrane</keyword>
<evidence type="ECO:0000313" key="11">
    <source>
        <dbReference type="EMBL" id="QEM81349.1"/>
    </source>
</evidence>
<evidence type="ECO:0000256" key="3">
    <source>
        <dbReference type="ARBA" id="ARBA00022519"/>
    </source>
</evidence>
<organism evidence="11 12">
    <name type="scientific">Halomonas binhaiensis</name>
    <dbReference type="NCBI Taxonomy" id="2562282"/>
    <lineage>
        <taxon>Bacteria</taxon>
        <taxon>Pseudomonadati</taxon>
        <taxon>Pseudomonadota</taxon>
        <taxon>Gammaproteobacteria</taxon>
        <taxon>Oceanospirillales</taxon>
        <taxon>Halomonadaceae</taxon>
        <taxon>Halomonas</taxon>
    </lineage>
</organism>
<keyword evidence="3 9" id="KW-0997">Cell inner membrane</keyword>
<name>A0A5C1NHZ5_9GAMM</name>
<sequence>MTRRGTFLGVLLLVLLLGAGGRALWVWLDRPIERVSIGGELHYAGADYLKAKLAPLVQGQTWLSVDLGALREEALKIGWLKEVRLRREWPNALTFELTEQVPITHWNDDQLLNAEGEPFDFAPVSPPGDMPDLSGPKGSSQEVLAYYGELSKRFDKMDMKLKQLSLEARGAWRFQFEDGVWIMLGRSDLDGRLARLDAAWNRELGEVASHIRYIDLRYPNGVAVAWHGETEPVNGTDDKRG</sequence>
<dbReference type="InterPro" id="IPR013685">
    <property type="entry name" value="POTRA_FtsQ_type"/>
</dbReference>
<dbReference type="GO" id="GO:0090529">
    <property type="term" value="P:cell septum assembly"/>
    <property type="evidence" value="ECO:0007669"/>
    <property type="project" value="InterPro"/>
</dbReference>
<dbReference type="InterPro" id="IPR034746">
    <property type="entry name" value="POTRA"/>
</dbReference>
<dbReference type="AlphaFoldDB" id="A0A5C1NHZ5"/>
<dbReference type="PANTHER" id="PTHR35851:SF1">
    <property type="entry name" value="CELL DIVISION PROTEIN FTSQ"/>
    <property type="match status" value="1"/>
</dbReference>
<gene>
    <name evidence="9" type="primary">ftsQ</name>
    <name evidence="11" type="ORF">E4T21_07215</name>
</gene>
<dbReference type="KEGG" id="hbh:E4T21_07215"/>
<dbReference type="RefSeq" id="WP_149284363.1">
    <property type="nucleotide sequence ID" value="NZ_CP038437.2"/>
</dbReference>
<evidence type="ECO:0000256" key="5">
    <source>
        <dbReference type="ARBA" id="ARBA00022692"/>
    </source>
</evidence>
<dbReference type="OrthoDB" id="9790370at2"/>
<evidence type="ECO:0000313" key="12">
    <source>
        <dbReference type="Proteomes" id="UP000324285"/>
    </source>
</evidence>
<dbReference type="GO" id="GO:0043093">
    <property type="term" value="P:FtsZ-dependent cytokinesis"/>
    <property type="evidence" value="ECO:0007669"/>
    <property type="project" value="UniProtKB-UniRule"/>
</dbReference>
<comment type="similarity">
    <text evidence="9">Belongs to the FtsQ/DivIB family. FtsQ subfamily.</text>
</comment>
<keyword evidence="4 9" id="KW-0132">Cell division</keyword>
<keyword evidence="6 9" id="KW-1133">Transmembrane helix</keyword>
<dbReference type="InterPro" id="IPR045335">
    <property type="entry name" value="FtsQ_C_sf"/>
</dbReference>
<proteinExistence type="inferred from homology"/>
<accession>A0A5C1NHZ5</accession>
<comment type="subunit">
    <text evidence="9">Part of a complex composed of FtsB, FtsL and FtsQ.</text>
</comment>
<dbReference type="GO" id="GO:0032153">
    <property type="term" value="C:cell division site"/>
    <property type="evidence" value="ECO:0007669"/>
    <property type="project" value="UniProtKB-UniRule"/>
</dbReference>
<dbReference type="Pfam" id="PF03799">
    <property type="entry name" value="FtsQ_DivIB_C"/>
    <property type="match status" value="1"/>
</dbReference>
<reference evidence="11" key="1">
    <citation type="submission" date="2021-02" db="EMBL/GenBank/DDBJ databases">
        <title>Strain Y2R2, a novel species of the genus Halomonas.</title>
        <authorList>
            <person name="Huang H."/>
        </authorList>
    </citation>
    <scope>NUCLEOTIDE SEQUENCE</scope>
    <source>
        <strain evidence="11">Y2R2</strain>
    </source>
</reference>